<dbReference type="InterPro" id="IPR043428">
    <property type="entry name" value="LivM-like"/>
</dbReference>
<evidence type="ECO:0000256" key="4">
    <source>
        <dbReference type="ARBA" id="ARBA00022989"/>
    </source>
</evidence>
<feature type="transmembrane region" description="Helical" evidence="6">
    <location>
        <begin position="189"/>
        <end position="207"/>
    </location>
</feature>
<feature type="transmembrane region" description="Helical" evidence="6">
    <location>
        <begin position="113"/>
        <end position="133"/>
    </location>
</feature>
<keyword evidence="4 6" id="KW-1133">Transmembrane helix</keyword>
<dbReference type="CDD" id="cd06581">
    <property type="entry name" value="TM_PBP1_LivM_like"/>
    <property type="match status" value="1"/>
</dbReference>
<keyword evidence="3 6" id="KW-0812">Transmembrane</keyword>
<organism evidence="7 8">
    <name type="scientific">Amycolatopsis thermophila</name>
    <dbReference type="NCBI Taxonomy" id="206084"/>
    <lineage>
        <taxon>Bacteria</taxon>
        <taxon>Bacillati</taxon>
        <taxon>Actinomycetota</taxon>
        <taxon>Actinomycetes</taxon>
        <taxon>Pseudonocardiales</taxon>
        <taxon>Pseudonocardiaceae</taxon>
        <taxon>Amycolatopsis</taxon>
    </lineage>
</organism>
<comment type="caution">
    <text evidence="7">The sequence shown here is derived from an EMBL/GenBank/DDBJ whole genome shotgun (WGS) entry which is preliminary data.</text>
</comment>
<reference evidence="7 8" key="1">
    <citation type="submission" date="2023-07" db="EMBL/GenBank/DDBJ databases">
        <title>Sequencing the genomes of 1000 actinobacteria strains.</title>
        <authorList>
            <person name="Klenk H.-P."/>
        </authorList>
    </citation>
    <scope>NUCLEOTIDE SEQUENCE [LARGE SCALE GENOMIC DNA]</scope>
    <source>
        <strain evidence="7 8">DSM 45805</strain>
    </source>
</reference>
<sequence>MTTQTVSAPPKRRSIREQWNNLSRPAQWAILIPVVVLIYFLPVLNPPLIATTGTDFPNAMFDVARYALVAIGLNVVVGQAGLLDLGYVGFFAVGAYVAALFTSPNSSLHHLPYLWTLPLAMVITMIFGIVLGTPTLRLRGDYLAIVTLGFGEIIRLVADNVGPLRGQSGFQGVGTDSAGKPFFANATQWYWLTITIIIAILLLVGNLERSRVGRAWVSIREDEDVAEIMGVAVFRFKIWAFVIGAAIGGLSGALYAGKLGFVNNQSFDVITSMLFLAAVVLGGAGNKVGVLLGAIVVAYLPLRFVQLADYNYLIFGIALIILMIFRPQGLLGARQRLLARGRQAYQRLLGRGEQISGDSALSADMQGGPR</sequence>
<gene>
    <name evidence="7" type="ORF">FB470_005869</name>
</gene>
<evidence type="ECO:0000256" key="6">
    <source>
        <dbReference type="SAM" id="Phobius"/>
    </source>
</evidence>
<feature type="transmembrane region" description="Helical" evidence="6">
    <location>
        <begin position="26"/>
        <end position="45"/>
    </location>
</feature>
<accession>A0ABU0F2R8</accession>
<evidence type="ECO:0000256" key="3">
    <source>
        <dbReference type="ARBA" id="ARBA00022692"/>
    </source>
</evidence>
<dbReference type="RefSeq" id="WP_306996620.1">
    <property type="nucleotide sequence ID" value="NZ_JAUSUT010000001.1"/>
</dbReference>
<evidence type="ECO:0000256" key="2">
    <source>
        <dbReference type="ARBA" id="ARBA00022475"/>
    </source>
</evidence>
<evidence type="ECO:0000256" key="1">
    <source>
        <dbReference type="ARBA" id="ARBA00004651"/>
    </source>
</evidence>
<evidence type="ECO:0000313" key="7">
    <source>
        <dbReference type="EMBL" id="MDQ0381875.1"/>
    </source>
</evidence>
<dbReference type="PANTHER" id="PTHR30482">
    <property type="entry name" value="HIGH-AFFINITY BRANCHED-CHAIN AMINO ACID TRANSPORT SYSTEM PERMEASE"/>
    <property type="match status" value="1"/>
</dbReference>
<feature type="transmembrane region" description="Helical" evidence="6">
    <location>
        <begin position="238"/>
        <end position="256"/>
    </location>
</feature>
<dbReference type="PANTHER" id="PTHR30482:SF10">
    <property type="entry name" value="HIGH-AFFINITY BRANCHED-CHAIN AMINO ACID TRANSPORT PROTEIN BRAE"/>
    <property type="match status" value="1"/>
</dbReference>
<feature type="transmembrane region" description="Helical" evidence="6">
    <location>
        <begin position="312"/>
        <end position="333"/>
    </location>
</feature>
<keyword evidence="2" id="KW-1003">Cell membrane</keyword>
<dbReference type="Proteomes" id="UP001229651">
    <property type="component" value="Unassembled WGS sequence"/>
</dbReference>
<feature type="transmembrane region" description="Helical" evidence="6">
    <location>
        <begin position="66"/>
        <end position="93"/>
    </location>
</feature>
<comment type="subcellular location">
    <subcellularLocation>
        <location evidence="1">Cell membrane</location>
        <topology evidence="1">Multi-pass membrane protein</topology>
    </subcellularLocation>
</comment>
<evidence type="ECO:0000313" key="8">
    <source>
        <dbReference type="Proteomes" id="UP001229651"/>
    </source>
</evidence>
<proteinExistence type="predicted"/>
<dbReference type="Pfam" id="PF02653">
    <property type="entry name" value="BPD_transp_2"/>
    <property type="match status" value="1"/>
</dbReference>
<keyword evidence="5 6" id="KW-0472">Membrane</keyword>
<keyword evidence="8" id="KW-1185">Reference proteome</keyword>
<dbReference type="InterPro" id="IPR001851">
    <property type="entry name" value="ABC_transp_permease"/>
</dbReference>
<name>A0ABU0F2R8_9PSEU</name>
<protein>
    <submittedName>
        <fullName evidence="7">Branched-chain amino acid transport system permease protein</fullName>
    </submittedName>
</protein>
<evidence type="ECO:0000256" key="5">
    <source>
        <dbReference type="ARBA" id="ARBA00023136"/>
    </source>
</evidence>
<dbReference type="EMBL" id="JAUSUT010000001">
    <property type="protein sequence ID" value="MDQ0381875.1"/>
    <property type="molecule type" value="Genomic_DNA"/>
</dbReference>